<evidence type="ECO:0008006" key="3">
    <source>
        <dbReference type="Google" id="ProtNLM"/>
    </source>
</evidence>
<accession>S8E0C8</accession>
<keyword evidence="2" id="KW-1185">Reference proteome</keyword>
<dbReference type="Proteomes" id="UP000015241">
    <property type="component" value="Unassembled WGS sequence"/>
</dbReference>
<evidence type="ECO:0000313" key="2">
    <source>
        <dbReference type="Proteomes" id="UP000015241"/>
    </source>
</evidence>
<dbReference type="OrthoDB" id="2797456at2759"/>
<gene>
    <name evidence="1" type="ORF">FOMPIDRAFT_1017559</name>
</gene>
<protein>
    <recommendedName>
        <fullName evidence="3">F-box domain-containing protein</fullName>
    </recommendedName>
</protein>
<name>S8E0C8_FOMSC</name>
<dbReference type="AlphaFoldDB" id="S8E0C8"/>
<organism evidence="1 2">
    <name type="scientific">Fomitopsis schrenkii</name>
    <name type="common">Brown rot fungus</name>
    <dbReference type="NCBI Taxonomy" id="2126942"/>
    <lineage>
        <taxon>Eukaryota</taxon>
        <taxon>Fungi</taxon>
        <taxon>Dikarya</taxon>
        <taxon>Basidiomycota</taxon>
        <taxon>Agaricomycotina</taxon>
        <taxon>Agaricomycetes</taxon>
        <taxon>Polyporales</taxon>
        <taxon>Fomitopsis</taxon>
    </lineage>
</organism>
<dbReference type="EMBL" id="KE504163">
    <property type="protein sequence ID" value="EPS98671.1"/>
    <property type="molecule type" value="Genomic_DNA"/>
</dbReference>
<evidence type="ECO:0000313" key="1">
    <source>
        <dbReference type="EMBL" id="EPS98671.1"/>
    </source>
</evidence>
<dbReference type="InParanoid" id="S8E0C8"/>
<proteinExistence type="predicted"/>
<dbReference type="HOGENOM" id="CLU_466943_0_0_1"/>
<reference evidence="1 2" key="1">
    <citation type="journal article" date="2012" name="Science">
        <title>The Paleozoic origin of enzymatic lignin decomposition reconstructed from 31 fungal genomes.</title>
        <authorList>
            <person name="Floudas D."/>
            <person name="Binder M."/>
            <person name="Riley R."/>
            <person name="Barry K."/>
            <person name="Blanchette R.A."/>
            <person name="Henrissat B."/>
            <person name="Martinez A.T."/>
            <person name="Otillar R."/>
            <person name="Spatafora J.W."/>
            <person name="Yadav J.S."/>
            <person name="Aerts A."/>
            <person name="Benoit I."/>
            <person name="Boyd A."/>
            <person name="Carlson A."/>
            <person name="Copeland A."/>
            <person name="Coutinho P.M."/>
            <person name="de Vries R.P."/>
            <person name="Ferreira P."/>
            <person name="Findley K."/>
            <person name="Foster B."/>
            <person name="Gaskell J."/>
            <person name="Glotzer D."/>
            <person name="Gorecki P."/>
            <person name="Heitman J."/>
            <person name="Hesse C."/>
            <person name="Hori C."/>
            <person name="Igarashi K."/>
            <person name="Jurgens J.A."/>
            <person name="Kallen N."/>
            <person name="Kersten P."/>
            <person name="Kohler A."/>
            <person name="Kuees U."/>
            <person name="Kumar T.K.A."/>
            <person name="Kuo A."/>
            <person name="LaButti K."/>
            <person name="Larrondo L.F."/>
            <person name="Lindquist E."/>
            <person name="Ling A."/>
            <person name="Lombard V."/>
            <person name="Lucas S."/>
            <person name="Lundell T."/>
            <person name="Martin R."/>
            <person name="McLaughlin D.J."/>
            <person name="Morgenstern I."/>
            <person name="Morin E."/>
            <person name="Murat C."/>
            <person name="Nagy L.G."/>
            <person name="Nolan M."/>
            <person name="Ohm R.A."/>
            <person name="Patyshakuliyeva A."/>
            <person name="Rokas A."/>
            <person name="Ruiz-Duenas F.J."/>
            <person name="Sabat G."/>
            <person name="Salamov A."/>
            <person name="Samejima M."/>
            <person name="Schmutz J."/>
            <person name="Slot J.C."/>
            <person name="St John F."/>
            <person name="Stenlid J."/>
            <person name="Sun H."/>
            <person name="Sun S."/>
            <person name="Syed K."/>
            <person name="Tsang A."/>
            <person name="Wiebenga A."/>
            <person name="Young D."/>
            <person name="Pisabarro A."/>
            <person name="Eastwood D.C."/>
            <person name="Martin F."/>
            <person name="Cullen D."/>
            <person name="Grigoriev I.V."/>
            <person name="Hibbett D.S."/>
        </authorList>
    </citation>
    <scope>NUCLEOTIDE SEQUENCE</scope>
    <source>
        <strain evidence="2">FP-58527</strain>
    </source>
</reference>
<sequence>MFILSVKLNERDVAYVRWRLVLHGRARAIRVQQLGRFDSSTYAQYAMYMGSRLQECGAMAHLRVPIQKTASAWSSYYVPGIGDDIVTDARELYTLAQTWLICGQCASYPYLKARAKNANLRHKSLAPDQESTMHILDLNLDVVHTMLSYVERKDMLPLATTCTSLYEPVMQHRLAHINTGSFTKREDLREYCDYMLCDARRPRYLTSVVISRWPEASAGDNDNHREAELFAQVIRQTARLATVKCCMQLDESQTAPFLLDAITSITTLTSIELALHDDDMLYVLSSLRSDPYRLGCCFWSPRQGVELGVPIPRLLDQLTAFSHLHTLELELADASFFPLERGTPDEVKTLPSVRELTLVQPAPLNLHLAARVFPSVETLYLSQPPDTNEPQVPFAWPSVDYLSTNCAVAVTSHVRHVSVAASPRCTQSSIAMLHRLLPSVIECNVDRAYLQAVALLPQPVRFLQLRIAANLNEGLQQYLHDYLEILKEVPLVGLALMLPASLKNDADHACSIRAVCAWMASCVPSLSYVGLAWFTYSRKANRAVVSSSWFEVTTRPECQSASLVALFESEGDALYARLLGTVRP</sequence>